<dbReference type="GO" id="GO:0004103">
    <property type="term" value="F:choline kinase activity"/>
    <property type="evidence" value="ECO:0007669"/>
    <property type="project" value="TreeGrafter"/>
</dbReference>
<reference evidence="2" key="1">
    <citation type="submission" date="2021-06" db="EMBL/GenBank/DDBJ databases">
        <authorList>
            <person name="Kallberg Y."/>
            <person name="Tangrot J."/>
            <person name="Rosling A."/>
        </authorList>
    </citation>
    <scope>NUCLEOTIDE SEQUENCE</scope>
    <source>
        <strain evidence="2">CL551</strain>
    </source>
</reference>
<dbReference type="Proteomes" id="UP000789342">
    <property type="component" value="Unassembled WGS sequence"/>
</dbReference>
<dbReference type="OrthoDB" id="10267235at2759"/>
<dbReference type="GO" id="GO:0006646">
    <property type="term" value="P:phosphatidylethanolamine biosynthetic process"/>
    <property type="evidence" value="ECO:0007669"/>
    <property type="project" value="TreeGrafter"/>
</dbReference>
<dbReference type="EMBL" id="CAJVPV010013765">
    <property type="protein sequence ID" value="CAG8680158.1"/>
    <property type="molecule type" value="Genomic_DNA"/>
</dbReference>
<comment type="similarity">
    <text evidence="1">Belongs to the choline/ethanolamine kinase family.</text>
</comment>
<evidence type="ECO:0000313" key="2">
    <source>
        <dbReference type="EMBL" id="CAG8680158.1"/>
    </source>
</evidence>
<evidence type="ECO:0000313" key="3">
    <source>
        <dbReference type="Proteomes" id="UP000789342"/>
    </source>
</evidence>
<gene>
    <name evidence="2" type="ORF">AMORRO_LOCUS11209</name>
</gene>
<dbReference type="Gene3D" id="3.30.200.20">
    <property type="entry name" value="Phosphorylase Kinase, domain 1"/>
    <property type="match status" value="1"/>
</dbReference>
<proteinExistence type="inferred from homology"/>
<sequence length="388" mass="44953">MFSSVDKYLSYINENNDRSVILPLREQSEVTIDLAKLGYGKRLRKALLPLLRDMIPGWEGVTSESHIQVEQITGSYTNSVFCVKKNLLDDAKTQKVLLRIYGNGVDQLIDREGELLTLRMLSSVKIGPQLLGIFKNGRFEQFLESKPLTKDDLCMAPVSRHIACRMFQLHKIVNIFPPKKDVIPEVWVNIDRWYPLACKAVKPDNKEALRLLNLLKDEIPRLKSMLFKVNSPIVFAHNDTQYGNILRLADESNQLVVVDFEYAGYNYRGFDIGNHFCEWGYDYSGPEPHVFHREWFPTEDEQYNFLSAYLEAQDQELGFVTRDQLTLQKMRVECNAFSLASHVLWGVWGIIQAAQSEISFDYLSYGIQRLQAFEDYKEGIYNQILEHF</sequence>
<dbReference type="InterPro" id="IPR011009">
    <property type="entry name" value="Kinase-like_dom_sf"/>
</dbReference>
<dbReference type="AlphaFoldDB" id="A0A9N9EM78"/>
<dbReference type="SUPFAM" id="SSF56112">
    <property type="entry name" value="Protein kinase-like (PK-like)"/>
    <property type="match status" value="1"/>
</dbReference>
<protein>
    <submittedName>
        <fullName evidence="2">11006_t:CDS:1</fullName>
    </submittedName>
</protein>
<dbReference type="Gene3D" id="3.90.1200.10">
    <property type="match status" value="1"/>
</dbReference>
<evidence type="ECO:0000256" key="1">
    <source>
        <dbReference type="ARBA" id="ARBA00038211"/>
    </source>
</evidence>
<dbReference type="Pfam" id="PF01633">
    <property type="entry name" value="Choline_kinase"/>
    <property type="match status" value="1"/>
</dbReference>
<dbReference type="PANTHER" id="PTHR22603">
    <property type="entry name" value="CHOLINE/ETHANOALAMINE KINASE"/>
    <property type="match status" value="1"/>
</dbReference>
<organism evidence="2 3">
    <name type="scientific">Acaulospora morrowiae</name>
    <dbReference type="NCBI Taxonomy" id="94023"/>
    <lineage>
        <taxon>Eukaryota</taxon>
        <taxon>Fungi</taxon>
        <taxon>Fungi incertae sedis</taxon>
        <taxon>Mucoromycota</taxon>
        <taxon>Glomeromycotina</taxon>
        <taxon>Glomeromycetes</taxon>
        <taxon>Diversisporales</taxon>
        <taxon>Acaulosporaceae</taxon>
        <taxon>Acaulospora</taxon>
    </lineage>
</organism>
<dbReference type="GO" id="GO:0004305">
    <property type="term" value="F:ethanolamine kinase activity"/>
    <property type="evidence" value="ECO:0007669"/>
    <property type="project" value="TreeGrafter"/>
</dbReference>
<name>A0A9N9EM78_9GLOM</name>
<dbReference type="GO" id="GO:0005737">
    <property type="term" value="C:cytoplasm"/>
    <property type="evidence" value="ECO:0007669"/>
    <property type="project" value="TreeGrafter"/>
</dbReference>
<dbReference type="CDD" id="cd05157">
    <property type="entry name" value="ETNK_euk"/>
    <property type="match status" value="1"/>
</dbReference>
<accession>A0A9N9EM78</accession>
<keyword evidence="3" id="KW-1185">Reference proteome</keyword>
<dbReference type="PANTHER" id="PTHR22603:SF93">
    <property type="entry name" value="RE24176P"/>
    <property type="match status" value="1"/>
</dbReference>
<comment type="caution">
    <text evidence="2">The sequence shown here is derived from an EMBL/GenBank/DDBJ whole genome shotgun (WGS) entry which is preliminary data.</text>
</comment>